<sequence>MILDNDDDDLYMIRVFILLIKNRDYVAEVADSFGLGGILGFDGFAEVDDAFGVIVPRVFKGESCPNVFDDNPHALIDAFGLVVDSLAEVIDAFGMGLQEAVNAFGMGLEEVAGLLVHRQSLAEVDDSGRVDLDIRINKIEAALVRLVANIVSGFDFVIRIDEIEAAFVQLVANIVGGFDFDGLISHVVDDLS</sequence>
<proteinExistence type="predicted"/>
<dbReference type="Proteomes" id="UP000269721">
    <property type="component" value="Unassembled WGS sequence"/>
</dbReference>
<dbReference type="EMBL" id="KZ995977">
    <property type="protein sequence ID" value="RKO89638.1"/>
    <property type="molecule type" value="Genomic_DNA"/>
</dbReference>
<evidence type="ECO:0000313" key="2">
    <source>
        <dbReference type="Proteomes" id="UP000269721"/>
    </source>
</evidence>
<dbReference type="AlphaFoldDB" id="A0A4P9WEE8"/>
<name>A0A4P9WEE8_9FUNG</name>
<evidence type="ECO:0000313" key="1">
    <source>
        <dbReference type="EMBL" id="RKO89638.1"/>
    </source>
</evidence>
<protein>
    <submittedName>
        <fullName evidence="1">Uncharacterized protein</fullName>
    </submittedName>
</protein>
<accession>A0A4P9WEE8</accession>
<reference evidence="2" key="1">
    <citation type="journal article" date="2018" name="Nat. Microbiol.">
        <title>Leveraging single-cell genomics to expand the fungal tree of life.</title>
        <authorList>
            <person name="Ahrendt S.R."/>
            <person name="Quandt C.A."/>
            <person name="Ciobanu D."/>
            <person name="Clum A."/>
            <person name="Salamov A."/>
            <person name="Andreopoulos B."/>
            <person name="Cheng J.F."/>
            <person name="Woyke T."/>
            <person name="Pelin A."/>
            <person name="Henrissat B."/>
            <person name="Reynolds N.K."/>
            <person name="Benny G.L."/>
            <person name="Smith M.E."/>
            <person name="James T.Y."/>
            <person name="Grigoriev I.V."/>
        </authorList>
    </citation>
    <scope>NUCLEOTIDE SEQUENCE [LARGE SCALE GENOMIC DNA]</scope>
</reference>
<organism evidence="1 2">
    <name type="scientific">Blyttiomyces helicus</name>
    <dbReference type="NCBI Taxonomy" id="388810"/>
    <lineage>
        <taxon>Eukaryota</taxon>
        <taxon>Fungi</taxon>
        <taxon>Fungi incertae sedis</taxon>
        <taxon>Chytridiomycota</taxon>
        <taxon>Chytridiomycota incertae sedis</taxon>
        <taxon>Chytridiomycetes</taxon>
        <taxon>Chytridiomycetes incertae sedis</taxon>
        <taxon>Blyttiomyces</taxon>
    </lineage>
</organism>
<gene>
    <name evidence="1" type="ORF">BDK51DRAFT_28049</name>
</gene>
<keyword evidence="2" id="KW-1185">Reference proteome</keyword>